<dbReference type="GeneID" id="9057049"/>
<dbReference type="RefSeq" id="XP_002775047.1">
    <property type="nucleotide sequence ID" value="XM_002775001.1"/>
</dbReference>
<reference evidence="2 3" key="1">
    <citation type="submission" date="2008-07" db="EMBL/GenBank/DDBJ databases">
        <authorList>
            <person name="El-Sayed N."/>
            <person name="Caler E."/>
            <person name="Inman J."/>
            <person name="Amedeo P."/>
            <person name="Hass B."/>
            <person name="Wortman J."/>
        </authorList>
    </citation>
    <scope>NUCLEOTIDE SEQUENCE [LARGE SCALE GENOMIC DNA]</scope>
    <source>
        <strain evidence="3">ATCC 50983 / TXsc</strain>
    </source>
</reference>
<dbReference type="Proteomes" id="UP000007800">
    <property type="component" value="Unassembled WGS sequence"/>
</dbReference>
<dbReference type="PROSITE" id="PS50878">
    <property type="entry name" value="RT_POL"/>
    <property type="match status" value="1"/>
</dbReference>
<dbReference type="InParanoid" id="C5L8S8"/>
<dbReference type="GO" id="GO:0010309">
    <property type="term" value="F:acireductone dioxygenase [iron(II)-requiring] activity"/>
    <property type="evidence" value="ECO:0007669"/>
    <property type="project" value="InterPro"/>
</dbReference>
<dbReference type="Pfam" id="PF03079">
    <property type="entry name" value="ARD"/>
    <property type="match status" value="1"/>
</dbReference>
<dbReference type="SUPFAM" id="SSF56672">
    <property type="entry name" value="DNA/RNA polymerases"/>
    <property type="match status" value="1"/>
</dbReference>
<evidence type="ECO:0000313" key="3">
    <source>
        <dbReference type="Proteomes" id="UP000007800"/>
    </source>
</evidence>
<dbReference type="InterPro" id="IPR000477">
    <property type="entry name" value="RT_dom"/>
</dbReference>
<dbReference type="SUPFAM" id="SSF51182">
    <property type="entry name" value="RmlC-like cupins"/>
    <property type="match status" value="1"/>
</dbReference>
<keyword evidence="3" id="KW-1185">Reference proteome</keyword>
<evidence type="ECO:0000259" key="1">
    <source>
        <dbReference type="PROSITE" id="PS50878"/>
    </source>
</evidence>
<feature type="domain" description="Reverse transcriptase" evidence="1">
    <location>
        <begin position="120"/>
        <end position="377"/>
    </location>
</feature>
<dbReference type="OrthoDB" id="449108at2759"/>
<dbReference type="Gene3D" id="2.60.120.10">
    <property type="entry name" value="Jelly Rolls"/>
    <property type="match status" value="1"/>
</dbReference>
<dbReference type="InterPro" id="IPR043502">
    <property type="entry name" value="DNA/RNA_pol_sf"/>
</dbReference>
<dbReference type="EMBL" id="GG680330">
    <property type="protein sequence ID" value="EER06863.1"/>
    <property type="molecule type" value="Genomic_DNA"/>
</dbReference>
<dbReference type="CDD" id="cd02232">
    <property type="entry name" value="cupin_ARD"/>
    <property type="match status" value="1"/>
</dbReference>
<dbReference type="CDD" id="cd01650">
    <property type="entry name" value="RT_nLTR_like"/>
    <property type="match status" value="1"/>
</dbReference>
<dbReference type="PANTHER" id="PTHR47027">
    <property type="entry name" value="REVERSE TRANSCRIPTASE DOMAIN-CONTAINING PROTEIN"/>
    <property type="match status" value="1"/>
</dbReference>
<dbReference type="Pfam" id="PF00078">
    <property type="entry name" value="RVT_1"/>
    <property type="match status" value="1"/>
</dbReference>
<evidence type="ECO:0000313" key="2">
    <source>
        <dbReference type="EMBL" id="EER06863.1"/>
    </source>
</evidence>
<name>C5L8S8_PERM5</name>
<sequence length="736" mass="83878">MLGGKASKGVDLTGMDVDRFVEHFNELLGEQKVERNEEYEKRRGFRIAKELAEVEGEPWEVSIAAPDDEEIEKLCKRMRNGKAVGIDEIPSELFKHSEECRKVTLQHCHLAKVLGVVIRGFWRGQPLPEKSHTAVLITLFEGKGSRKSPEGYRGISLLSYLERIISAIVLDRIKEAAEKRLMKYQFGFTSGNSCRDPVRLRWKKWESTNQIASVFVDFQEAFDSLSWEASWKVLKSAGMPVFLVHIVKRIHADARVAIRVSQNGKVSDVFSQRVGVRQGSCLSPVIFILVLDHCLKAALKACQERGLVVEWLGYADDLYIAGESARDVEIFLQELQAAAYYVGLLINAGKKVAMVKGTDSSKIVLIERREERVGVKWDDGTYEGWLRPLEDGNVNASFQPTHEIIYDDGSTVKYIVKKAGWIVDEDGDKLRMMKLGFDRATDSTEKVNGVFGYLAHNENKTNQGNKPENWKGDCCVEHSVFNDLKNIWKARGILATTKKRIFKSCVMSVLLYNCETWVYVKNDAERLQRCCNKLVSNIIRWGRNTNQSNNGDVDGEFDCKVGETEILDWLEGSTVKEIMNQRRLRWFGHALRQPRDAVQREWIESEIESDSKYGAFDQVDCSNLSEETKVKFFTEHLHVDEEIRLITHGVGYFDIRDADDKWIRIKIGSGALIILPPGIWHRFCVSEESPCLQAVRLFTNEPKWTAYPRQGSLDKDVIEAARDDYNNNTMNVKIAA</sequence>
<dbReference type="PANTHER" id="PTHR47027:SF20">
    <property type="entry name" value="REVERSE TRANSCRIPTASE-LIKE PROTEIN WITH RNA-DIRECTED DNA POLYMERASE DOMAIN"/>
    <property type="match status" value="1"/>
</dbReference>
<gene>
    <name evidence="2" type="ORF">Pmar_PMAR016730</name>
</gene>
<proteinExistence type="predicted"/>
<protein>
    <recommendedName>
        <fullName evidence="1">Reverse transcriptase domain-containing protein</fullName>
    </recommendedName>
</protein>
<dbReference type="InterPro" id="IPR045609">
    <property type="entry name" value="DUF6451"/>
</dbReference>
<dbReference type="AlphaFoldDB" id="C5L8S8"/>
<dbReference type="InterPro" id="IPR004313">
    <property type="entry name" value="ARD"/>
</dbReference>
<dbReference type="Pfam" id="PF20049">
    <property type="entry name" value="DUF6451"/>
    <property type="match status" value="1"/>
</dbReference>
<dbReference type="InterPro" id="IPR011051">
    <property type="entry name" value="RmlC_Cupin_sf"/>
</dbReference>
<accession>C5L8S8</accession>
<dbReference type="OMA" id="SEAWICV"/>
<dbReference type="InterPro" id="IPR014710">
    <property type="entry name" value="RmlC-like_jellyroll"/>
</dbReference>
<organism evidence="3">
    <name type="scientific">Perkinsus marinus (strain ATCC 50983 / TXsc)</name>
    <dbReference type="NCBI Taxonomy" id="423536"/>
    <lineage>
        <taxon>Eukaryota</taxon>
        <taxon>Sar</taxon>
        <taxon>Alveolata</taxon>
        <taxon>Perkinsozoa</taxon>
        <taxon>Perkinsea</taxon>
        <taxon>Perkinsida</taxon>
        <taxon>Perkinsidae</taxon>
        <taxon>Perkinsus</taxon>
    </lineage>
</organism>